<evidence type="ECO:0000313" key="2">
    <source>
        <dbReference type="Proteomes" id="UP000216063"/>
    </source>
</evidence>
<comment type="caution">
    <text evidence="1">The sequence shown here is derived from an EMBL/GenBank/DDBJ whole genome shotgun (WGS) entry which is preliminary data.</text>
</comment>
<sequence length="100" mass="11195">MRPTGAATLGLDELAAQYADALNRPITGVDVPYERWLSRLKASGVDPHVAQHIATMARLHRQDRYNRLTHTVEDLTGHPAQTVADYVREYYGPVSHRSPC</sequence>
<dbReference type="InterPro" id="IPR051604">
    <property type="entry name" value="Ergot_Alk_Oxidoreductase"/>
</dbReference>
<dbReference type="PANTHER" id="PTHR43162">
    <property type="match status" value="1"/>
</dbReference>
<dbReference type="AlphaFoldDB" id="A0A255D8L3"/>
<gene>
    <name evidence="1" type="ORF">CG716_25530</name>
</gene>
<dbReference type="EMBL" id="NOZR01000029">
    <property type="protein sequence ID" value="OYN75410.1"/>
    <property type="molecule type" value="Genomic_DNA"/>
</dbReference>
<dbReference type="Proteomes" id="UP000216063">
    <property type="component" value="Unassembled WGS sequence"/>
</dbReference>
<organism evidence="1 2">
    <name type="scientific">Mycolicibacterium sphagni</name>
    <dbReference type="NCBI Taxonomy" id="1786"/>
    <lineage>
        <taxon>Bacteria</taxon>
        <taxon>Bacillati</taxon>
        <taxon>Actinomycetota</taxon>
        <taxon>Actinomycetes</taxon>
        <taxon>Mycobacteriales</taxon>
        <taxon>Mycobacteriaceae</taxon>
        <taxon>Mycolicibacterium</taxon>
    </lineage>
</organism>
<accession>A0A255D8L3</accession>
<evidence type="ECO:0000313" key="1">
    <source>
        <dbReference type="EMBL" id="OYN75410.1"/>
    </source>
</evidence>
<protein>
    <submittedName>
        <fullName evidence="1">Uncharacterized protein</fullName>
    </submittedName>
</protein>
<dbReference type="Gene3D" id="3.90.25.10">
    <property type="entry name" value="UDP-galactose 4-epimerase, domain 1"/>
    <property type="match status" value="1"/>
</dbReference>
<dbReference type="RefSeq" id="WP_094483932.1">
    <property type="nucleotide sequence ID" value="NZ_NOZR01000029.1"/>
</dbReference>
<proteinExistence type="predicted"/>
<dbReference type="PANTHER" id="PTHR43162:SF1">
    <property type="entry name" value="PRESTALK A DIFFERENTIATION PROTEIN A"/>
    <property type="match status" value="1"/>
</dbReference>
<dbReference type="OrthoDB" id="285016at2"/>
<keyword evidence="2" id="KW-1185">Reference proteome</keyword>
<reference evidence="1 2" key="1">
    <citation type="submission" date="2017-07" db="EMBL/GenBank/DDBJ databases">
        <title>The new phylogeny of genus Mycobacterium.</title>
        <authorList>
            <person name="Tortoli E."/>
            <person name="Trovato A."/>
            <person name="Cirillo D.M."/>
        </authorList>
    </citation>
    <scope>NUCLEOTIDE SEQUENCE [LARGE SCALE GENOMIC DNA]</scope>
    <source>
        <strain evidence="1 2">ATCC 33027</strain>
    </source>
</reference>
<name>A0A255D8L3_9MYCO</name>